<evidence type="ECO:0000313" key="1">
    <source>
        <dbReference type="EMBL" id="MDT3405342.1"/>
    </source>
</evidence>
<gene>
    <name evidence="1" type="ORF">QE417_004414</name>
</gene>
<proteinExistence type="predicted"/>
<sequence>MLINKHSSLILIYSIQGLKNAQNSAINEQRFKSCRLPITASSKMNINGDTTAAFLIFTIVTSNSRKVNICLCLYGNISLSISDPYLIFICIYHAYHPN</sequence>
<name>A0ABU3H003_9SPHI</name>
<reference evidence="2" key="1">
    <citation type="submission" date="2023-07" db="EMBL/GenBank/DDBJ databases">
        <title>Functional and genomic diversity of the sorghum phyllosphere microbiome.</title>
        <authorList>
            <person name="Shade A."/>
        </authorList>
    </citation>
    <scope>NUCLEOTIDE SEQUENCE [LARGE SCALE GENOMIC DNA]</scope>
    <source>
        <strain evidence="2">SORGH_AS_0422</strain>
    </source>
</reference>
<dbReference type="Proteomes" id="UP001258315">
    <property type="component" value="Unassembled WGS sequence"/>
</dbReference>
<accession>A0ABU3H003</accession>
<keyword evidence="2" id="KW-1185">Reference proteome</keyword>
<evidence type="ECO:0000313" key="2">
    <source>
        <dbReference type="Proteomes" id="UP001258315"/>
    </source>
</evidence>
<dbReference type="EMBL" id="JAVLVU010000001">
    <property type="protein sequence ID" value="MDT3405342.1"/>
    <property type="molecule type" value="Genomic_DNA"/>
</dbReference>
<organism evidence="1 2">
    <name type="scientific">Mucilaginibacter terrae</name>
    <dbReference type="NCBI Taxonomy" id="1955052"/>
    <lineage>
        <taxon>Bacteria</taxon>
        <taxon>Pseudomonadati</taxon>
        <taxon>Bacteroidota</taxon>
        <taxon>Sphingobacteriia</taxon>
        <taxon>Sphingobacteriales</taxon>
        <taxon>Sphingobacteriaceae</taxon>
        <taxon>Mucilaginibacter</taxon>
    </lineage>
</organism>
<comment type="caution">
    <text evidence="1">The sequence shown here is derived from an EMBL/GenBank/DDBJ whole genome shotgun (WGS) entry which is preliminary data.</text>
</comment>
<protein>
    <submittedName>
        <fullName evidence="1">Uncharacterized protein</fullName>
    </submittedName>
</protein>